<gene>
    <name evidence="2" type="ORF">DJ013_16665</name>
</gene>
<protein>
    <recommendedName>
        <fullName evidence="4">Outer membrane protein beta-barrel domain-containing protein</fullName>
    </recommendedName>
</protein>
<dbReference type="Proteomes" id="UP000249873">
    <property type="component" value="Chromosome"/>
</dbReference>
<keyword evidence="3" id="KW-1185">Reference proteome</keyword>
<proteinExistence type="predicted"/>
<feature type="signal peptide" evidence="1">
    <location>
        <begin position="1"/>
        <end position="21"/>
    </location>
</feature>
<keyword evidence="1" id="KW-0732">Signal</keyword>
<dbReference type="AlphaFoldDB" id="A0A2Z4GEM7"/>
<accession>A0A2Z4GEM7</accession>
<dbReference type="KEGG" id="als:DJ013_16665"/>
<evidence type="ECO:0000313" key="3">
    <source>
        <dbReference type="Proteomes" id="UP000249873"/>
    </source>
</evidence>
<dbReference type="RefSeq" id="WP_111373084.1">
    <property type="nucleotide sequence ID" value="NZ_CP029480.1"/>
</dbReference>
<dbReference type="OrthoDB" id="658990at2"/>
<reference evidence="2 3" key="1">
    <citation type="submission" date="2018-05" db="EMBL/GenBank/DDBJ databases">
        <title>Complete genome sequence of Arcticibacterium luteifluviistationis SM1504T, a cytophagaceae bacterium isolated from Arctic surface seawater.</title>
        <authorList>
            <person name="Li Y."/>
            <person name="Qin Q.-L."/>
        </authorList>
    </citation>
    <scope>NUCLEOTIDE SEQUENCE [LARGE SCALE GENOMIC DNA]</scope>
    <source>
        <strain evidence="2 3">SM1504</strain>
    </source>
</reference>
<sequence length="173" mass="18550">MKKFIFLVFAVILTASISSFSQGFEKGVNNANLGVAIGYGVGVAGSYDIGIADKISVGVGVGATIRNNSLFGFGYGYKGTHLFVNGRFGYHFGAHFNDWFGFDDSKSDPYVGASIGPRFSNYKYDSGYTDENYTDTDIVLGGFVGYRYALSDKFAVFAELGSPTSSAGITFKL</sequence>
<evidence type="ECO:0000256" key="1">
    <source>
        <dbReference type="SAM" id="SignalP"/>
    </source>
</evidence>
<feature type="chain" id="PRO_5016236214" description="Outer membrane protein beta-barrel domain-containing protein" evidence="1">
    <location>
        <begin position="22"/>
        <end position="173"/>
    </location>
</feature>
<name>A0A2Z4GEM7_9BACT</name>
<dbReference type="SUPFAM" id="SSF56925">
    <property type="entry name" value="OMPA-like"/>
    <property type="match status" value="1"/>
</dbReference>
<organism evidence="2 3">
    <name type="scientific">Arcticibacterium luteifluviistationis</name>
    <dbReference type="NCBI Taxonomy" id="1784714"/>
    <lineage>
        <taxon>Bacteria</taxon>
        <taxon>Pseudomonadati</taxon>
        <taxon>Bacteroidota</taxon>
        <taxon>Cytophagia</taxon>
        <taxon>Cytophagales</taxon>
        <taxon>Leadbetterellaceae</taxon>
        <taxon>Arcticibacterium</taxon>
    </lineage>
</organism>
<evidence type="ECO:0000313" key="2">
    <source>
        <dbReference type="EMBL" id="AWV99716.1"/>
    </source>
</evidence>
<dbReference type="EMBL" id="CP029480">
    <property type="protein sequence ID" value="AWV99716.1"/>
    <property type="molecule type" value="Genomic_DNA"/>
</dbReference>
<dbReference type="InterPro" id="IPR011250">
    <property type="entry name" value="OMP/PagP_B-barrel"/>
</dbReference>
<evidence type="ECO:0008006" key="4">
    <source>
        <dbReference type="Google" id="ProtNLM"/>
    </source>
</evidence>